<accession>A0A5B8REL2</accession>
<dbReference type="SUPFAM" id="SSF52738">
    <property type="entry name" value="Methylesterase CheB, C-terminal domain"/>
    <property type="match status" value="1"/>
</dbReference>
<gene>
    <name evidence="5" type="primary">cheB_3</name>
    <name evidence="5" type="ORF">KBTEX_03396</name>
</gene>
<dbReference type="GO" id="GO:0006935">
    <property type="term" value="P:chemotaxis"/>
    <property type="evidence" value="ECO:0007669"/>
    <property type="project" value="InterPro"/>
</dbReference>
<dbReference type="Gene3D" id="3.40.50.180">
    <property type="entry name" value="Methylesterase CheB, C-terminal domain"/>
    <property type="match status" value="1"/>
</dbReference>
<comment type="catalytic activity">
    <reaction evidence="3">
        <text>[protein]-L-glutamate 5-O-methyl ester + H2O = L-glutamyl-[protein] + methanol + H(+)</text>
        <dbReference type="Rhea" id="RHEA:23236"/>
        <dbReference type="Rhea" id="RHEA-COMP:10208"/>
        <dbReference type="Rhea" id="RHEA-COMP:10311"/>
        <dbReference type="ChEBI" id="CHEBI:15377"/>
        <dbReference type="ChEBI" id="CHEBI:15378"/>
        <dbReference type="ChEBI" id="CHEBI:17790"/>
        <dbReference type="ChEBI" id="CHEBI:29973"/>
        <dbReference type="ChEBI" id="CHEBI:82795"/>
        <dbReference type="EC" id="3.1.1.61"/>
    </reaction>
</comment>
<dbReference type="PANTHER" id="PTHR42872">
    <property type="entry name" value="PROTEIN-GLUTAMATE METHYLESTERASE/PROTEIN-GLUTAMINE GLUTAMINASE"/>
    <property type="match status" value="1"/>
</dbReference>
<keyword evidence="1 5" id="KW-0378">Hydrolase</keyword>
<dbReference type="PANTHER" id="PTHR42872:SF6">
    <property type="entry name" value="PROTEIN-GLUTAMATE METHYLESTERASE_PROTEIN-GLUTAMINE GLUTAMINASE"/>
    <property type="match status" value="1"/>
</dbReference>
<proteinExistence type="predicted"/>
<feature type="domain" description="CheB-type methylesterase" evidence="4">
    <location>
        <begin position="112"/>
        <end position="302"/>
    </location>
</feature>
<dbReference type="AlphaFoldDB" id="A0A5B8REL2"/>
<reference evidence="5" key="1">
    <citation type="submission" date="2019-06" db="EMBL/GenBank/DDBJ databases">
        <authorList>
            <person name="Murdoch R.W."/>
            <person name="Fathepure B."/>
        </authorList>
    </citation>
    <scope>NUCLEOTIDE SEQUENCE</scope>
</reference>
<dbReference type="EC" id="3.1.1.61" evidence="2"/>
<evidence type="ECO:0000256" key="2">
    <source>
        <dbReference type="ARBA" id="ARBA00039140"/>
    </source>
</evidence>
<evidence type="ECO:0000256" key="3">
    <source>
        <dbReference type="ARBA" id="ARBA00048267"/>
    </source>
</evidence>
<evidence type="ECO:0000313" key="5">
    <source>
        <dbReference type="EMBL" id="QEA07051.1"/>
    </source>
</evidence>
<dbReference type="GO" id="GO:0000156">
    <property type="term" value="F:phosphorelay response regulator activity"/>
    <property type="evidence" value="ECO:0007669"/>
    <property type="project" value="InterPro"/>
</dbReference>
<dbReference type="GO" id="GO:0008984">
    <property type="term" value="F:protein-glutamate methylesterase activity"/>
    <property type="evidence" value="ECO:0007669"/>
    <property type="project" value="UniProtKB-EC"/>
</dbReference>
<organism evidence="5">
    <name type="scientific">uncultured organism</name>
    <dbReference type="NCBI Taxonomy" id="155900"/>
    <lineage>
        <taxon>unclassified sequences</taxon>
        <taxon>environmental samples</taxon>
    </lineage>
</organism>
<dbReference type="InterPro" id="IPR035909">
    <property type="entry name" value="CheB_C"/>
</dbReference>
<dbReference type="EMBL" id="MN079197">
    <property type="protein sequence ID" value="QEA07051.1"/>
    <property type="molecule type" value="Genomic_DNA"/>
</dbReference>
<protein>
    <recommendedName>
        <fullName evidence="2">protein-glutamate methylesterase</fullName>
        <ecNumber evidence="2">3.1.1.61</ecNumber>
    </recommendedName>
</protein>
<evidence type="ECO:0000259" key="4">
    <source>
        <dbReference type="PROSITE" id="PS50122"/>
    </source>
</evidence>
<sequence length="314" mass="31679">MPPCDAAIGVIAVGERRRCLCRGLEARGLAPVYGVGLDTAAGGIGLDGVGCLVVDLAHVGDEPAPVLDALLAAWAGGIVFADASRLDERELGRIAVKVRGYMHPAAAPQQGPAPVVVLAASSGGPPALRRFFAALQGPPPATLVVAQHIGGGFTTELARQLGRVAGFPVAEARPGDALTAGRAWVCPVDRAFVLDQSGRLTEAGDAAPPSRVLLRPCIDDVATEVAVRFGADTAMIVFTGMGEDGAEGARAIDAVGGSVWAQSVDSAVVASMPDAAAARVRVRGRATPEGLASALTEWLAGAVPAVGLEHEGSG</sequence>
<name>A0A5B8REL2_9ZZZZ</name>
<dbReference type="Pfam" id="PF01339">
    <property type="entry name" value="CheB_methylest"/>
    <property type="match status" value="1"/>
</dbReference>
<dbReference type="PROSITE" id="PS50122">
    <property type="entry name" value="CHEB"/>
    <property type="match status" value="1"/>
</dbReference>
<dbReference type="InterPro" id="IPR000673">
    <property type="entry name" value="Sig_transdc_resp-reg_Me-estase"/>
</dbReference>
<dbReference type="CDD" id="cd16432">
    <property type="entry name" value="CheB_Rec"/>
    <property type="match status" value="1"/>
</dbReference>
<evidence type="ECO:0000256" key="1">
    <source>
        <dbReference type="ARBA" id="ARBA00022801"/>
    </source>
</evidence>